<evidence type="ECO:0000256" key="2">
    <source>
        <dbReference type="SAM" id="SignalP"/>
    </source>
</evidence>
<protein>
    <submittedName>
        <fullName evidence="4">Superoxide dismutase 4</fullName>
    </submittedName>
</protein>
<evidence type="ECO:0000259" key="3">
    <source>
        <dbReference type="Pfam" id="PF00080"/>
    </source>
</evidence>
<dbReference type="PANTHER" id="PTHR10003">
    <property type="entry name" value="SUPEROXIDE DISMUTASE CU-ZN -RELATED"/>
    <property type="match status" value="1"/>
</dbReference>
<feature type="compositionally biased region" description="Pro residues" evidence="1">
    <location>
        <begin position="37"/>
        <end position="46"/>
    </location>
</feature>
<dbReference type="GO" id="GO:0005507">
    <property type="term" value="F:copper ion binding"/>
    <property type="evidence" value="ECO:0007669"/>
    <property type="project" value="InterPro"/>
</dbReference>
<dbReference type="OMA" id="HEWPDDL"/>
<sequence length="239" mass="26110">MKISFSLLILLITKILTQTTDEVIYSDEEGFERDIQPTPPPPPVPQVLPNESENNSSDPSANNVEPSRFLPIRQIYGEALIRGAPGVRGLIYFINSWNGVGIHGIVCGLRPGNHGFHIHHYGLTANGGCDAAGPHFTLYRWNHAGPTDKYRHAGDLGNLKVEQNGIAFINQFNGQVTLMAANNTILGRSIVIHEWPDDLGLGRKESNITGNVGKPIACGLIGLRRDKPYLPINCPPPNL</sequence>
<accession>A0A0K0M708</accession>
<name>A0A0K0M708_PANCT</name>
<dbReference type="SUPFAM" id="SSF49329">
    <property type="entry name" value="Cu,Zn superoxide dismutase-like"/>
    <property type="match status" value="1"/>
</dbReference>
<keyword evidence="2" id="KW-0732">Signal</keyword>
<evidence type="ECO:0000313" key="4">
    <source>
        <dbReference type="EMBL" id="AJO53613.1"/>
    </source>
</evidence>
<evidence type="ECO:0000256" key="1">
    <source>
        <dbReference type="SAM" id="MobiDB-lite"/>
    </source>
</evidence>
<organism evidence="4">
    <name type="scientific">Panonychus citri</name>
    <name type="common">Citrus red mite</name>
    <name type="synonym">Tetranychus citri</name>
    <dbReference type="NCBI Taxonomy" id="50023"/>
    <lineage>
        <taxon>Eukaryota</taxon>
        <taxon>Metazoa</taxon>
        <taxon>Ecdysozoa</taxon>
        <taxon>Arthropoda</taxon>
        <taxon>Chelicerata</taxon>
        <taxon>Arachnida</taxon>
        <taxon>Acari</taxon>
        <taxon>Acariformes</taxon>
        <taxon>Trombidiformes</taxon>
        <taxon>Prostigmata</taxon>
        <taxon>Eleutherengona</taxon>
        <taxon>Raphignathae</taxon>
        <taxon>Tetranychoidea</taxon>
        <taxon>Tetranychidae</taxon>
        <taxon>Panonychus</taxon>
    </lineage>
</organism>
<feature type="chain" id="PRO_5005451207" evidence="2">
    <location>
        <begin position="18"/>
        <end position="239"/>
    </location>
</feature>
<dbReference type="InterPro" id="IPR036423">
    <property type="entry name" value="SOD-like_Cu/Zn_dom_sf"/>
</dbReference>
<feature type="region of interest" description="Disordered" evidence="1">
    <location>
        <begin position="31"/>
        <end position="65"/>
    </location>
</feature>
<dbReference type="Gene3D" id="2.60.40.200">
    <property type="entry name" value="Superoxide dismutase, copper/zinc binding domain"/>
    <property type="match status" value="1"/>
</dbReference>
<dbReference type="OrthoDB" id="2015551at2759"/>
<feature type="signal peptide" evidence="2">
    <location>
        <begin position="1"/>
        <end position="17"/>
    </location>
</feature>
<dbReference type="Pfam" id="PF00080">
    <property type="entry name" value="Sod_Cu"/>
    <property type="match status" value="1"/>
</dbReference>
<reference evidence="4" key="1">
    <citation type="submission" date="2014-04" db="EMBL/GenBank/DDBJ databases">
        <title>SOD 4 gene cloning of Panonychus citri.</title>
        <authorList>
            <person name="Feng Y."/>
        </authorList>
    </citation>
    <scope>NUCLEOTIDE SEQUENCE</scope>
</reference>
<dbReference type="CDD" id="cd00305">
    <property type="entry name" value="Cu-Zn_Superoxide_Dismutase"/>
    <property type="match status" value="1"/>
</dbReference>
<dbReference type="PRINTS" id="PR00068">
    <property type="entry name" value="CUZNDISMTASE"/>
</dbReference>
<proteinExistence type="evidence at transcript level"/>
<dbReference type="InterPro" id="IPR024134">
    <property type="entry name" value="SOD_Cu/Zn_/chaperone"/>
</dbReference>
<dbReference type="GeneID" id="128396479"/>
<dbReference type="EMBL" id="KJ700412">
    <property type="protein sequence ID" value="AJO53613.1"/>
    <property type="molecule type" value="mRNA"/>
</dbReference>
<dbReference type="RefSeq" id="XP_053213048.1">
    <property type="nucleotide sequence ID" value="XM_053357073.1"/>
</dbReference>
<dbReference type="AlphaFoldDB" id="A0A0K0M708"/>
<dbReference type="InterPro" id="IPR001424">
    <property type="entry name" value="SOD_Cu_Zn_dom"/>
</dbReference>
<reference evidence="4" key="2">
    <citation type="journal article" date="2015" name="Exp. Appl. Acarol.">
        <title>Regulation of three isoforms of SOD gene by environmental stresses in citrus red mite, Panonychus citri.</title>
        <authorList>
            <person name="Feng Y.C."/>
            <person name="Liao C.Y."/>
            <person name="Xia W.K."/>
            <person name="Jiang X.Z."/>
            <person name="Shang F."/>
            <person name="Yuan G.R."/>
            <person name="Wang J.J."/>
        </authorList>
    </citation>
    <scope>NUCLEOTIDE SEQUENCE</scope>
</reference>
<feature type="compositionally biased region" description="Low complexity" evidence="1">
    <location>
        <begin position="47"/>
        <end position="63"/>
    </location>
</feature>
<feature type="domain" description="Superoxide dismutase copper/zinc binding" evidence="3">
    <location>
        <begin position="87"/>
        <end position="221"/>
    </location>
</feature>
<dbReference type="GO" id="GO:0006801">
    <property type="term" value="P:superoxide metabolic process"/>
    <property type="evidence" value="ECO:0007669"/>
    <property type="project" value="InterPro"/>
</dbReference>